<evidence type="ECO:0000256" key="6">
    <source>
        <dbReference type="ARBA" id="ARBA00022989"/>
    </source>
</evidence>
<keyword evidence="3" id="KW-1003">Cell membrane</keyword>
<feature type="transmembrane region" description="Helical" evidence="9">
    <location>
        <begin position="148"/>
        <end position="168"/>
    </location>
</feature>
<keyword evidence="6 9" id="KW-1133">Transmembrane helix</keyword>
<organism evidence="11 12">
    <name type="scientific">Pikeienuella piscinae</name>
    <dbReference type="NCBI Taxonomy" id="2748098"/>
    <lineage>
        <taxon>Bacteria</taxon>
        <taxon>Pseudomonadati</taxon>
        <taxon>Pseudomonadota</taxon>
        <taxon>Alphaproteobacteria</taxon>
        <taxon>Rhodobacterales</taxon>
        <taxon>Paracoccaceae</taxon>
        <taxon>Pikeienuella</taxon>
    </lineage>
</organism>
<evidence type="ECO:0000256" key="1">
    <source>
        <dbReference type="ARBA" id="ARBA00004429"/>
    </source>
</evidence>
<keyword evidence="4 9" id="KW-0997">Cell inner membrane</keyword>
<accession>A0A7L5BTB6</accession>
<dbReference type="EMBL" id="CP049056">
    <property type="protein sequence ID" value="QIE55180.1"/>
    <property type="molecule type" value="Genomic_DNA"/>
</dbReference>
<dbReference type="GO" id="GO:0015740">
    <property type="term" value="P:C4-dicarboxylate transport"/>
    <property type="evidence" value="ECO:0007669"/>
    <property type="project" value="TreeGrafter"/>
</dbReference>
<comment type="function">
    <text evidence="9">Part of the tripartite ATP-independent periplasmic (TRAP) transport system.</text>
</comment>
<keyword evidence="2 9" id="KW-0813">Transport</keyword>
<proteinExistence type="inferred from homology"/>
<evidence type="ECO:0000256" key="7">
    <source>
        <dbReference type="ARBA" id="ARBA00023136"/>
    </source>
</evidence>
<dbReference type="RefSeq" id="WP_165096662.1">
    <property type="nucleotide sequence ID" value="NZ_CP049056.1"/>
</dbReference>
<dbReference type="GO" id="GO:0005886">
    <property type="term" value="C:plasma membrane"/>
    <property type="evidence" value="ECO:0007669"/>
    <property type="project" value="UniProtKB-SubCell"/>
</dbReference>
<keyword evidence="7 9" id="KW-0472">Membrane</keyword>
<dbReference type="PANTHER" id="PTHR35011:SF11">
    <property type="entry name" value="TRAP TRANSPORTER SMALL PERMEASE PROTEIN"/>
    <property type="match status" value="1"/>
</dbReference>
<evidence type="ECO:0000313" key="11">
    <source>
        <dbReference type="EMBL" id="QIE55180.1"/>
    </source>
</evidence>
<comment type="subunit">
    <text evidence="9">The complex comprises the extracytoplasmic solute receptor protein and the two transmembrane proteins.</text>
</comment>
<dbReference type="PANTHER" id="PTHR35011">
    <property type="entry name" value="2,3-DIKETO-L-GULONATE TRAP TRANSPORTER SMALL PERMEASE PROTEIN YIAM"/>
    <property type="match status" value="1"/>
</dbReference>
<evidence type="ECO:0000256" key="9">
    <source>
        <dbReference type="RuleBase" id="RU369079"/>
    </source>
</evidence>
<feature type="transmembrane region" description="Helical" evidence="9">
    <location>
        <begin position="59"/>
        <end position="80"/>
    </location>
</feature>
<evidence type="ECO:0000256" key="8">
    <source>
        <dbReference type="ARBA" id="ARBA00038436"/>
    </source>
</evidence>
<dbReference type="InterPro" id="IPR055348">
    <property type="entry name" value="DctQ"/>
</dbReference>
<protein>
    <recommendedName>
        <fullName evidence="9">TRAP transporter small permease protein</fullName>
    </recommendedName>
</protein>
<evidence type="ECO:0000259" key="10">
    <source>
        <dbReference type="Pfam" id="PF04290"/>
    </source>
</evidence>
<name>A0A7L5BTB6_9RHOB</name>
<reference evidence="11 12" key="1">
    <citation type="submission" date="2020-02" db="EMBL/GenBank/DDBJ databases">
        <title>complete genome sequence of Rhodobacteraceae bacterium.</title>
        <authorList>
            <person name="Park J."/>
            <person name="Kim Y.-S."/>
            <person name="Kim K.-H."/>
        </authorList>
    </citation>
    <scope>NUCLEOTIDE SEQUENCE [LARGE SCALE GENOMIC DNA]</scope>
    <source>
        <strain evidence="11 12">RR4-56</strain>
    </source>
</reference>
<feature type="transmembrane region" description="Helical" evidence="9">
    <location>
        <begin position="21"/>
        <end position="47"/>
    </location>
</feature>
<evidence type="ECO:0000256" key="5">
    <source>
        <dbReference type="ARBA" id="ARBA00022692"/>
    </source>
</evidence>
<comment type="subcellular location">
    <subcellularLocation>
        <location evidence="1 9">Cell inner membrane</location>
        <topology evidence="1 9">Multi-pass membrane protein</topology>
    </subcellularLocation>
</comment>
<dbReference type="GO" id="GO:0022857">
    <property type="term" value="F:transmembrane transporter activity"/>
    <property type="evidence" value="ECO:0007669"/>
    <property type="project" value="UniProtKB-UniRule"/>
</dbReference>
<feature type="transmembrane region" description="Helical" evidence="9">
    <location>
        <begin position="101"/>
        <end position="128"/>
    </location>
</feature>
<keyword evidence="12" id="KW-1185">Reference proteome</keyword>
<evidence type="ECO:0000313" key="12">
    <source>
        <dbReference type="Proteomes" id="UP000503336"/>
    </source>
</evidence>
<evidence type="ECO:0000256" key="2">
    <source>
        <dbReference type="ARBA" id="ARBA00022448"/>
    </source>
</evidence>
<comment type="similarity">
    <text evidence="8 9">Belongs to the TRAP transporter small permease family.</text>
</comment>
<evidence type="ECO:0000256" key="3">
    <source>
        <dbReference type="ARBA" id="ARBA00022475"/>
    </source>
</evidence>
<dbReference type="KEGG" id="hdh:G5B40_06775"/>
<dbReference type="AlphaFoldDB" id="A0A7L5BTB6"/>
<sequence>MNTPPPRRDAPAFLRWMDAALDGVAALCRVLAGVSLVVLTVIFGWLVFGRYVLNATPTWVEQVALLLVMVIAFFGAAVGVHENTHLSVTTFRTFGPRHLRSVCVVITDLFLAGFGFLMLWHGSLLTLFKWRSQIPLIDLPEGLRSLPLTIGGGLILLFSLGHLLRFALGRDQRDDLIL</sequence>
<gene>
    <name evidence="11" type="ORF">G5B40_06775</name>
</gene>
<feature type="domain" description="Tripartite ATP-independent periplasmic transporters DctQ component" evidence="10">
    <location>
        <begin position="40"/>
        <end position="166"/>
    </location>
</feature>
<dbReference type="InterPro" id="IPR007387">
    <property type="entry name" value="TRAP_DctQ"/>
</dbReference>
<evidence type="ECO:0000256" key="4">
    <source>
        <dbReference type="ARBA" id="ARBA00022519"/>
    </source>
</evidence>
<dbReference type="Proteomes" id="UP000503336">
    <property type="component" value="Chromosome"/>
</dbReference>
<keyword evidence="5 9" id="KW-0812">Transmembrane</keyword>
<dbReference type="Pfam" id="PF04290">
    <property type="entry name" value="DctQ"/>
    <property type="match status" value="1"/>
</dbReference>